<dbReference type="SUPFAM" id="SSF50475">
    <property type="entry name" value="FMN-binding split barrel"/>
    <property type="match status" value="1"/>
</dbReference>
<name>A0A916JDK3_9BACT</name>
<feature type="domain" description="General stress protein FMN-binding split barrel" evidence="1">
    <location>
        <begin position="11"/>
        <end position="154"/>
    </location>
</feature>
<dbReference type="EMBL" id="CAJRAF010000002">
    <property type="protein sequence ID" value="CAG5003571.1"/>
    <property type="molecule type" value="Genomic_DNA"/>
</dbReference>
<dbReference type="InterPro" id="IPR052917">
    <property type="entry name" value="Stress-Dev_Protein"/>
</dbReference>
<dbReference type="Gene3D" id="2.30.110.10">
    <property type="entry name" value="Electron Transport, Fmn-binding Protein, Chain A"/>
    <property type="match status" value="1"/>
</dbReference>
<evidence type="ECO:0000259" key="1">
    <source>
        <dbReference type="Pfam" id="PF16242"/>
    </source>
</evidence>
<dbReference type="RefSeq" id="WP_215239716.1">
    <property type="nucleotide sequence ID" value="NZ_CAJRAF010000002.1"/>
</dbReference>
<evidence type="ECO:0000313" key="2">
    <source>
        <dbReference type="EMBL" id="CAG5003571.1"/>
    </source>
</evidence>
<proteinExistence type="predicted"/>
<dbReference type="InterPro" id="IPR038725">
    <property type="entry name" value="YdaG_split_barrel_FMN-bd"/>
</dbReference>
<gene>
    <name evidence="2" type="ORF">DYBT9275_03181</name>
</gene>
<comment type="caution">
    <text evidence="2">The sequence shown here is derived from an EMBL/GenBank/DDBJ whole genome shotgun (WGS) entry which is preliminary data.</text>
</comment>
<reference evidence="2" key="1">
    <citation type="submission" date="2021-04" db="EMBL/GenBank/DDBJ databases">
        <authorList>
            <person name="Rodrigo-Torres L."/>
            <person name="Arahal R. D."/>
            <person name="Lucena T."/>
        </authorList>
    </citation>
    <scope>NUCLEOTIDE SEQUENCE</scope>
    <source>
        <strain evidence="2">CECT 9275</strain>
    </source>
</reference>
<accession>A0A916JDK3</accession>
<organism evidence="2 3">
    <name type="scientific">Dyadobacter helix</name>
    <dbReference type="NCBI Taxonomy" id="2822344"/>
    <lineage>
        <taxon>Bacteria</taxon>
        <taxon>Pseudomonadati</taxon>
        <taxon>Bacteroidota</taxon>
        <taxon>Cytophagia</taxon>
        <taxon>Cytophagales</taxon>
        <taxon>Spirosomataceae</taxon>
        <taxon>Dyadobacter</taxon>
    </lineage>
</organism>
<dbReference type="InterPro" id="IPR012349">
    <property type="entry name" value="Split_barrel_FMN-bd"/>
</dbReference>
<dbReference type="PANTHER" id="PTHR34818:SF1">
    <property type="entry name" value="PROTEIN BLI-3"/>
    <property type="match status" value="1"/>
</dbReference>
<dbReference type="PANTHER" id="PTHR34818">
    <property type="entry name" value="PROTEIN BLI-3"/>
    <property type="match status" value="1"/>
</dbReference>
<dbReference type="AlphaFoldDB" id="A0A916JDK3"/>
<dbReference type="Pfam" id="PF16242">
    <property type="entry name" value="Pyrid_ox_like"/>
    <property type="match status" value="1"/>
</dbReference>
<keyword evidence="3" id="KW-1185">Reference proteome</keyword>
<dbReference type="Proteomes" id="UP000680038">
    <property type="component" value="Unassembled WGS sequence"/>
</dbReference>
<sequence length="165" mass="18369">MEKNLEDMEGIKKLKEMVKDARICMYTTVQDGIITSRPMTSLDVDDEGNVWFFTSRHTDIGEGMGSQDVTLIYSDPSANNYISVAGTAYQVEDEDKKEKLWNPFAAAWFPEGKNDPDLVMLKVVTDEAAYWDAGSSKMIVFFSMLKAAITGRAPQTGNHGKLNLA</sequence>
<evidence type="ECO:0000313" key="3">
    <source>
        <dbReference type="Proteomes" id="UP000680038"/>
    </source>
</evidence>
<protein>
    <recommendedName>
        <fullName evidence="1">General stress protein FMN-binding split barrel domain-containing protein</fullName>
    </recommendedName>
</protein>